<evidence type="ECO:0000313" key="3">
    <source>
        <dbReference type="Proteomes" id="UP000321291"/>
    </source>
</evidence>
<sequence>MQYIHQIRITVATLFSLVAIMVTATAQLTGPVSFSLPPNMQPANLTALEYYFDADPGLGHGIAIPVTSGATFSINQYNVSIGSLAPGIHRLYLRAENSDGSWGLTTVGAFYILSPVGLIPPNTPASAIVSAECYFDQDPGHGQGSALPIPQGTDVNLSNLAIRVDTLTNGIHRLYTRVKNAKGIWSITSESDFYIVTQQQLLPANEPVADIVAAEYYLDTDPGPGHGVAISVQPGSDITVPSIVINIAGLALGYTIFMLALKIGRVNGALPPTVLFI</sequence>
<dbReference type="Proteomes" id="UP000321291">
    <property type="component" value="Chromosome"/>
</dbReference>
<keyword evidence="1" id="KW-0812">Transmembrane</keyword>
<gene>
    <name evidence="2" type="ORF">FSB73_11985</name>
</gene>
<accession>A0A5B8VL16</accession>
<dbReference type="RefSeq" id="WP_146782355.1">
    <property type="nucleotide sequence ID" value="NZ_CP042434.1"/>
</dbReference>
<keyword evidence="1" id="KW-0472">Membrane</keyword>
<protein>
    <submittedName>
        <fullName evidence="2">Uncharacterized protein</fullName>
    </submittedName>
</protein>
<keyword evidence="1" id="KW-1133">Transmembrane helix</keyword>
<dbReference type="AlphaFoldDB" id="A0A5B8VL16"/>
<reference evidence="2 3" key="1">
    <citation type="journal article" date="2017" name="Int. J. Syst. Evol. Microbiol.">
        <title>Arachidicoccus ginsenosidivorans sp. nov., with ginsenoside-converting activity isolated from ginseng cultivating soil.</title>
        <authorList>
            <person name="Siddiqi M.Z."/>
            <person name="Aslam Z."/>
            <person name="Im W.T."/>
        </authorList>
    </citation>
    <scope>NUCLEOTIDE SEQUENCE [LARGE SCALE GENOMIC DNA]</scope>
    <source>
        <strain evidence="2 3">Gsoil 809</strain>
    </source>
</reference>
<dbReference type="KEGG" id="agi:FSB73_11985"/>
<feature type="transmembrane region" description="Helical" evidence="1">
    <location>
        <begin position="243"/>
        <end position="261"/>
    </location>
</feature>
<name>A0A5B8VL16_9BACT</name>
<proteinExistence type="predicted"/>
<evidence type="ECO:0000313" key="2">
    <source>
        <dbReference type="EMBL" id="QEC72284.1"/>
    </source>
</evidence>
<organism evidence="2 3">
    <name type="scientific">Arachidicoccus ginsenosidivorans</name>
    <dbReference type="NCBI Taxonomy" id="496057"/>
    <lineage>
        <taxon>Bacteria</taxon>
        <taxon>Pseudomonadati</taxon>
        <taxon>Bacteroidota</taxon>
        <taxon>Chitinophagia</taxon>
        <taxon>Chitinophagales</taxon>
        <taxon>Chitinophagaceae</taxon>
        <taxon>Arachidicoccus</taxon>
    </lineage>
</organism>
<dbReference type="OrthoDB" id="656363at2"/>
<evidence type="ECO:0000256" key="1">
    <source>
        <dbReference type="SAM" id="Phobius"/>
    </source>
</evidence>
<keyword evidence="3" id="KW-1185">Reference proteome</keyword>
<dbReference type="EMBL" id="CP042434">
    <property type="protein sequence ID" value="QEC72284.1"/>
    <property type="molecule type" value="Genomic_DNA"/>
</dbReference>